<dbReference type="EMBL" id="CP040946">
    <property type="protein sequence ID" value="QDC44174.1"/>
    <property type="molecule type" value="Genomic_DNA"/>
</dbReference>
<dbReference type="KEGG" id="mmec:FIU01_06345"/>
<evidence type="ECO:0000313" key="1">
    <source>
        <dbReference type="EMBL" id="QDC44174.1"/>
    </source>
</evidence>
<sequence>MQHKSALIKINSRLTLLWYVKVGEHLKTLRMQQLPQLMDVKPIIVQRWVNGKLAVPNQELHKIKTIALSPYRKQTRKKNIDVEKYLPDEARIRAKFAWKTMIFDQMNIHAKRRFCEKLKKCHR</sequence>
<accession>A0A5B8CS84</accession>
<protein>
    <submittedName>
        <fullName evidence="1">Uncharacterized protein</fullName>
    </submittedName>
</protein>
<proteinExistence type="predicted"/>
<dbReference type="Proteomes" id="UP000311008">
    <property type="component" value="Chromosome"/>
</dbReference>
<gene>
    <name evidence="1" type="ORF">FIU01_06345</name>
</gene>
<dbReference type="OrthoDB" id="8537209at2"/>
<dbReference type="RefSeq" id="WP_140003506.1">
    <property type="nucleotide sequence ID" value="NZ_CP040946.1"/>
</dbReference>
<evidence type="ECO:0000313" key="2">
    <source>
        <dbReference type="Proteomes" id="UP000311008"/>
    </source>
</evidence>
<dbReference type="AlphaFoldDB" id="A0A5B8CS84"/>
<reference evidence="2" key="1">
    <citation type="journal article" date="2019" name="ISME J.">
        <title>Evolution in action: habitat transition from sediment to the pelagial leads to genome streamlining in Methylophilaceae.</title>
        <authorList>
            <person name="Salcher M."/>
            <person name="Schaefle D."/>
            <person name="Kaspar M."/>
            <person name="Neuenschwander S.M."/>
            <person name="Ghai R."/>
        </authorList>
    </citation>
    <scope>NUCLEOTIDE SEQUENCE [LARGE SCALE GENOMIC DNA]</scope>
    <source>
        <strain evidence="2">MMS-M-51</strain>
    </source>
</reference>
<keyword evidence="2" id="KW-1185">Reference proteome</keyword>
<organism evidence="1 2">
    <name type="scientific">Methylophilus medardicus</name>
    <dbReference type="NCBI Taxonomy" id="2588534"/>
    <lineage>
        <taxon>Bacteria</taxon>
        <taxon>Pseudomonadati</taxon>
        <taxon>Pseudomonadota</taxon>
        <taxon>Betaproteobacteria</taxon>
        <taxon>Nitrosomonadales</taxon>
        <taxon>Methylophilaceae</taxon>
        <taxon>Methylophilus</taxon>
    </lineage>
</organism>
<name>A0A5B8CS84_9PROT</name>